<dbReference type="Pfam" id="PF09652">
    <property type="entry name" value="Cas_VVA1548"/>
    <property type="match status" value="1"/>
</dbReference>
<keyword evidence="2" id="KW-1185">Reference proteome</keyword>
<protein>
    <submittedName>
        <fullName evidence="1">CRISPR-associated protein Csx16</fullName>
    </submittedName>
</protein>
<dbReference type="InterPro" id="IPR013443">
    <property type="entry name" value="CRISPR-assoc_prot_Csx16"/>
</dbReference>
<reference evidence="1 2" key="1">
    <citation type="submission" date="2018-03" db="EMBL/GenBank/DDBJ databases">
        <title>Comparative genomics illustrates the genes involved in a hyperalkaliphilic mechanisms of Serpentinomonas isolated from highly-alkaline calcium-rich serpentinized springs.</title>
        <authorList>
            <person name="Suzuki S."/>
            <person name="Ishii S."/>
            <person name="Walworth N."/>
            <person name="Bird L."/>
            <person name="Kuenen J.G."/>
            <person name="Nealson K.H."/>
        </authorList>
    </citation>
    <scope>NUCLEOTIDE SEQUENCE [LARGE SCALE GENOMIC DNA]</scope>
    <source>
        <strain evidence="1 2">83</strain>
    </source>
</reference>
<gene>
    <name evidence="1" type="primary">csx16</name>
    <name evidence="1" type="ORF">C6P61_15135</name>
</gene>
<sequence length="130" mass="14042">MALALAGPVAACGQECQHGHGRLHAGGPGLTTWFITRHPGAIDWAHAQQLQVDHFVNHLDPALIRAGDTVMGSLPVHLAAAICERGARYLHLSLDLPAELRGRELSVQQLHQFSARLRPFQVTALPASVR</sequence>
<dbReference type="CDD" id="cd09743">
    <property type="entry name" value="Csx16_III-U"/>
    <property type="match status" value="1"/>
</dbReference>
<dbReference type="EMBL" id="PVLR01000048">
    <property type="protein sequence ID" value="PRD67679.1"/>
    <property type="molecule type" value="Genomic_DNA"/>
</dbReference>
<proteinExistence type="predicted"/>
<comment type="caution">
    <text evidence="1">The sequence shown here is derived from an EMBL/GenBank/DDBJ whole genome shotgun (WGS) entry which is preliminary data.</text>
</comment>
<dbReference type="AlphaFoldDB" id="A0A2S9KB37"/>
<accession>A0A2S9KB37</accession>
<dbReference type="Proteomes" id="UP000238326">
    <property type="component" value="Unassembled WGS sequence"/>
</dbReference>
<name>A0A2S9KB37_9BURK</name>
<dbReference type="NCBIfam" id="TIGR02620">
    <property type="entry name" value="cas_VVA1548"/>
    <property type="match status" value="1"/>
</dbReference>
<evidence type="ECO:0000313" key="1">
    <source>
        <dbReference type="EMBL" id="PRD67679.1"/>
    </source>
</evidence>
<evidence type="ECO:0000313" key="2">
    <source>
        <dbReference type="Proteomes" id="UP000238326"/>
    </source>
</evidence>
<dbReference type="OrthoDB" id="8548152at2"/>
<organism evidence="1 2">
    <name type="scientific">Malikia spinosa</name>
    <dbReference type="NCBI Taxonomy" id="86180"/>
    <lineage>
        <taxon>Bacteria</taxon>
        <taxon>Pseudomonadati</taxon>
        <taxon>Pseudomonadota</taxon>
        <taxon>Betaproteobacteria</taxon>
        <taxon>Burkholderiales</taxon>
        <taxon>Comamonadaceae</taxon>
        <taxon>Malikia</taxon>
    </lineage>
</organism>